<evidence type="ECO:0000256" key="3">
    <source>
        <dbReference type="ARBA" id="ARBA00022656"/>
    </source>
</evidence>
<keyword evidence="6" id="KW-0732">Signal</keyword>
<dbReference type="InterPro" id="IPR001010">
    <property type="entry name" value="Thionin"/>
</dbReference>
<dbReference type="GO" id="GO:0006952">
    <property type="term" value="P:defense response"/>
    <property type="evidence" value="ECO:0007669"/>
    <property type="project" value="UniProtKB-KW"/>
</dbReference>
<dbReference type="Gene3D" id="3.30.1350.10">
    <property type="entry name" value="Thionin-like"/>
    <property type="match status" value="1"/>
</dbReference>
<dbReference type="InterPro" id="IPR036391">
    <property type="entry name" value="Thionin-like_sf"/>
</dbReference>
<evidence type="ECO:0000256" key="2">
    <source>
        <dbReference type="ARBA" id="ARBA00022525"/>
    </source>
</evidence>
<keyword evidence="2" id="KW-0964">Secreted</keyword>
<dbReference type="PANTHER" id="PTHR33920:SF2">
    <property type="entry name" value="THIONIN-2.1-RELATED"/>
    <property type="match status" value="1"/>
</dbReference>
<dbReference type="EMBL" id="JABWDY010001018">
    <property type="protein sequence ID" value="KAF5207745.1"/>
    <property type="molecule type" value="Genomic_DNA"/>
</dbReference>
<evidence type="ECO:0000256" key="6">
    <source>
        <dbReference type="SAM" id="SignalP"/>
    </source>
</evidence>
<name>A0A7J6XFQ3_THATH</name>
<dbReference type="Proteomes" id="UP000554482">
    <property type="component" value="Unassembled WGS sequence"/>
</dbReference>
<dbReference type="GO" id="GO:0090729">
    <property type="term" value="F:toxin activity"/>
    <property type="evidence" value="ECO:0007669"/>
    <property type="project" value="UniProtKB-KW"/>
</dbReference>
<keyword evidence="8" id="KW-1185">Reference proteome</keyword>
<dbReference type="PANTHER" id="PTHR33920">
    <property type="entry name" value="THIONIN-2.1-RELATED"/>
    <property type="match status" value="1"/>
</dbReference>
<reference evidence="7 8" key="1">
    <citation type="submission" date="2020-06" db="EMBL/GenBank/DDBJ databases">
        <title>Transcriptomic and genomic resources for Thalictrum thalictroides and T. hernandezii: Facilitating candidate gene discovery in an emerging model plant lineage.</title>
        <authorList>
            <person name="Arias T."/>
            <person name="Riano-Pachon D.M."/>
            <person name="Di Stilio V.S."/>
        </authorList>
    </citation>
    <scope>NUCLEOTIDE SEQUENCE [LARGE SCALE GENOMIC DNA]</scope>
    <source>
        <strain evidence="8">cv. WT478/WT964</strain>
        <tissue evidence="7">Leaves</tissue>
    </source>
</reference>
<accession>A0A7J6XFQ3</accession>
<organism evidence="7 8">
    <name type="scientific">Thalictrum thalictroides</name>
    <name type="common">Rue-anemone</name>
    <name type="synonym">Anemone thalictroides</name>
    <dbReference type="NCBI Taxonomy" id="46969"/>
    <lineage>
        <taxon>Eukaryota</taxon>
        <taxon>Viridiplantae</taxon>
        <taxon>Streptophyta</taxon>
        <taxon>Embryophyta</taxon>
        <taxon>Tracheophyta</taxon>
        <taxon>Spermatophyta</taxon>
        <taxon>Magnoliopsida</taxon>
        <taxon>Ranunculales</taxon>
        <taxon>Ranunculaceae</taxon>
        <taxon>Thalictroideae</taxon>
        <taxon>Thalictrum</taxon>
    </lineage>
</organism>
<keyword evidence="5" id="KW-1015">Disulfide bond</keyword>
<comment type="caution">
    <text evidence="7">The sequence shown here is derived from an EMBL/GenBank/DDBJ whole genome shotgun (WGS) entry which is preliminary data.</text>
</comment>
<feature type="chain" id="PRO_5029785814" evidence="6">
    <location>
        <begin position="26"/>
        <end position="129"/>
    </location>
</feature>
<evidence type="ECO:0000256" key="1">
    <source>
        <dbReference type="ARBA" id="ARBA00004613"/>
    </source>
</evidence>
<proteinExistence type="predicted"/>
<keyword evidence="3" id="KW-0800">Toxin</keyword>
<evidence type="ECO:0000256" key="5">
    <source>
        <dbReference type="ARBA" id="ARBA00023157"/>
    </source>
</evidence>
<evidence type="ECO:0000313" key="7">
    <source>
        <dbReference type="EMBL" id="KAF5207745.1"/>
    </source>
</evidence>
<evidence type="ECO:0000313" key="8">
    <source>
        <dbReference type="Proteomes" id="UP000554482"/>
    </source>
</evidence>
<comment type="subcellular location">
    <subcellularLocation>
        <location evidence="1">Secreted</location>
    </subcellularLocation>
</comment>
<sequence length="129" mass="13947">MEGKGVSAVIMGLLILGLVVAQIEAKSCCRTTTGRNCYNTCRIGGITPRPVCANLCDCINVPGNCPSTHPRSSMLENSGTNYYPTFVSCPTPDAQACYLRCRLAKEACVKECGCYIVYPPRDIHHVVSK</sequence>
<dbReference type="GO" id="GO:0005576">
    <property type="term" value="C:extracellular region"/>
    <property type="evidence" value="ECO:0007669"/>
    <property type="project" value="UniProtKB-SubCell"/>
</dbReference>
<feature type="signal peptide" evidence="6">
    <location>
        <begin position="1"/>
        <end position="25"/>
    </location>
</feature>
<dbReference type="Pfam" id="PF00321">
    <property type="entry name" value="Thionin"/>
    <property type="match status" value="1"/>
</dbReference>
<evidence type="ECO:0000256" key="4">
    <source>
        <dbReference type="ARBA" id="ARBA00022821"/>
    </source>
</evidence>
<gene>
    <name evidence="7" type="ORF">FRX31_002668</name>
</gene>
<dbReference type="PRINTS" id="PR00287">
    <property type="entry name" value="THIONIN"/>
</dbReference>
<keyword evidence="4" id="KW-0611">Plant defense</keyword>
<dbReference type="PROSITE" id="PS00271">
    <property type="entry name" value="THIONIN"/>
    <property type="match status" value="1"/>
</dbReference>
<dbReference type="AlphaFoldDB" id="A0A7J6XFQ3"/>
<dbReference type="SUPFAM" id="SSF57429">
    <property type="entry name" value="Crambin-like"/>
    <property type="match status" value="1"/>
</dbReference>
<protein>
    <submittedName>
        <fullName evidence="7">Leaf-specific thionin</fullName>
    </submittedName>
</protein>